<sequence length="314" mass="34836">MAKLEDAKRLFHAGDPDGAVALVAAAAEDGDSEAGLAIAHWRLFGLYGPRSLPQADHYLRCAARTSAEARRLHLYLRANGTLGTLSHEQAVEELRDLAVDDPVAQQQMRLLNAAEEEENWRTEPVSETPSIRMVRHLFSSAECAYLQQMSAPRLRPSTILDPQTGARRPDPVRTSVGAALSPVEEDLVVGMLNRRIAAATGTDRMQGEPLHILRYSGAQEYRPHHDAVAGLENQRSHTLIVYLTADYEGGETAFPELGFRLRGRQGDALLFANLREDGRPDLRMRHAGLPATSGAKWIATRWIRTRPYHVWKDG</sequence>
<dbReference type="GO" id="GO:0031418">
    <property type="term" value="F:L-ascorbic acid binding"/>
    <property type="evidence" value="ECO:0007669"/>
    <property type="project" value="UniProtKB-KW"/>
</dbReference>
<dbReference type="PANTHER" id="PTHR10869">
    <property type="entry name" value="PROLYL 4-HYDROXYLASE ALPHA SUBUNIT"/>
    <property type="match status" value="1"/>
</dbReference>
<evidence type="ECO:0000313" key="8">
    <source>
        <dbReference type="EMBL" id="EMD82182.1"/>
    </source>
</evidence>
<keyword evidence="2" id="KW-0479">Metal-binding</keyword>
<keyword evidence="4" id="KW-0223">Dioxygenase</keyword>
<keyword evidence="5" id="KW-0560">Oxidoreductase</keyword>
<evidence type="ECO:0000259" key="7">
    <source>
        <dbReference type="PROSITE" id="PS51471"/>
    </source>
</evidence>
<dbReference type="InterPro" id="IPR044862">
    <property type="entry name" value="Pro_4_hyd_alph_FE2OG_OXY"/>
</dbReference>
<dbReference type="GO" id="GO:0005506">
    <property type="term" value="F:iron ion binding"/>
    <property type="evidence" value="ECO:0007669"/>
    <property type="project" value="InterPro"/>
</dbReference>
<dbReference type="Gene3D" id="2.60.120.620">
    <property type="entry name" value="q2cbj1_9rhob like domain"/>
    <property type="match status" value="1"/>
</dbReference>
<dbReference type="InterPro" id="IPR006620">
    <property type="entry name" value="Pro_4_hyd_alph"/>
</dbReference>
<dbReference type="OrthoDB" id="269774at2"/>
<reference evidence="8 9" key="1">
    <citation type="journal article" date="2013" name="Genome Announc.">
        <title>Draft Genome Sequence of Strain JLT2015T, Belonging to the Family Sphingomonadaceae of the Alphaproteobacteria.</title>
        <authorList>
            <person name="Tang K."/>
            <person name="Liu K."/>
            <person name="Li S."/>
            <person name="Jiao N."/>
        </authorList>
    </citation>
    <scope>NUCLEOTIDE SEQUENCE [LARGE SCALE GENOMIC DNA]</scope>
    <source>
        <strain evidence="8 9">JLT2015</strain>
    </source>
</reference>
<evidence type="ECO:0000256" key="5">
    <source>
        <dbReference type="ARBA" id="ARBA00023002"/>
    </source>
</evidence>
<evidence type="ECO:0000256" key="2">
    <source>
        <dbReference type="ARBA" id="ARBA00022723"/>
    </source>
</evidence>
<evidence type="ECO:0000256" key="3">
    <source>
        <dbReference type="ARBA" id="ARBA00022896"/>
    </source>
</evidence>
<organism evidence="8 9">
    <name type="scientific">Pacificimonas flava</name>
    <dbReference type="NCBI Taxonomy" id="1234595"/>
    <lineage>
        <taxon>Bacteria</taxon>
        <taxon>Pseudomonadati</taxon>
        <taxon>Pseudomonadota</taxon>
        <taxon>Alphaproteobacteria</taxon>
        <taxon>Sphingomonadales</taxon>
        <taxon>Sphingosinicellaceae</taxon>
        <taxon>Pacificimonas</taxon>
    </lineage>
</organism>
<keyword evidence="6" id="KW-0408">Iron</keyword>
<accession>M2U2H8</accession>
<evidence type="ECO:0000313" key="9">
    <source>
        <dbReference type="Proteomes" id="UP000011717"/>
    </source>
</evidence>
<name>M2U2H8_9SPHN</name>
<evidence type="ECO:0000256" key="4">
    <source>
        <dbReference type="ARBA" id="ARBA00022964"/>
    </source>
</evidence>
<dbReference type="EMBL" id="AMRV01000009">
    <property type="protein sequence ID" value="EMD82182.1"/>
    <property type="molecule type" value="Genomic_DNA"/>
</dbReference>
<dbReference type="SMART" id="SM00702">
    <property type="entry name" value="P4Hc"/>
    <property type="match status" value="1"/>
</dbReference>
<keyword evidence="9" id="KW-1185">Reference proteome</keyword>
<dbReference type="Proteomes" id="UP000011717">
    <property type="component" value="Unassembled WGS sequence"/>
</dbReference>
<protein>
    <submittedName>
        <fullName evidence="8">Eukaryotic Peptidyl prolyl 4-hydroxylase, alpha subunit</fullName>
    </submittedName>
</protein>
<dbReference type="AlphaFoldDB" id="M2U2H8"/>
<dbReference type="PROSITE" id="PS51471">
    <property type="entry name" value="FE2OG_OXY"/>
    <property type="match status" value="1"/>
</dbReference>
<evidence type="ECO:0000256" key="6">
    <source>
        <dbReference type="ARBA" id="ARBA00023004"/>
    </source>
</evidence>
<feature type="domain" description="Fe2OG dioxygenase" evidence="7">
    <location>
        <begin position="201"/>
        <end position="305"/>
    </location>
</feature>
<keyword evidence="3" id="KW-0847">Vitamin C</keyword>
<dbReference type="InterPro" id="IPR045054">
    <property type="entry name" value="P4HA-like"/>
</dbReference>
<comment type="caution">
    <text evidence="8">The sequence shown here is derived from an EMBL/GenBank/DDBJ whole genome shotgun (WGS) entry which is preliminary data.</text>
</comment>
<dbReference type="Pfam" id="PF13640">
    <property type="entry name" value="2OG-FeII_Oxy_3"/>
    <property type="match status" value="1"/>
</dbReference>
<comment type="cofactor">
    <cofactor evidence="1">
        <name>L-ascorbate</name>
        <dbReference type="ChEBI" id="CHEBI:38290"/>
    </cofactor>
</comment>
<dbReference type="RefSeq" id="WP_008603347.1">
    <property type="nucleotide sequence ID" value="NZ_AMRV01000009.1"/>
</dbReference>
<gene>
    <name evidence="8" type="ORF">C725_2468</name>
</gene>
<dbReference type="GO" id="GO:0004656">
    <property type="term" value="F:procollagen-proline 4-dioxygenase activity"/>
    <property type="evidence" value="ECO:0007669"/>
    <property type="project" value="TreeGrafter"/>
</dbReference>
<proteinExistence type="predicted"/>
<evidence type="ECO:0000256" key="1">
    <source>
        <dbReference type="ARBA" id="ARBA00001961"/>
    </source>
</evidence>
<dbReference type="PANTHER" id="PTHR10869:SF246">
    <property type="entry name" value="TRANSMEMBRANE PROLYL 4-HYDROXYLASE"/>
    <property type="match status" value="1"/>
</dbReference>
<dbReference type="InterPro" id="IPR005123">
    <property type="entry name" value="Oxoglu/Fe-dep_dioxygenase_dom"/>
</dbReference>